<dbReference type="Proteomes" id="UP001055072">
    <property type="component" value="Unassembled WGS sequence"/>
</dbReference>
<organism evidence="1 2">
    <name type="scientific">Irpex rosettiformis</name>
    <dbReference type="NCBI Taxonomy" id="378272"/>
    <lineage>
        <taxon>Eukaryota</taxon>
        <taxon>Fungi</taxon>
        <taxon>Dikarya</taxon>
        <taxon>Basidiomycota</taxon>
        <taxon>Agaricomycotina</taxon>
        <taxon>Agaricomycetes</taxon>
        <taxon>Polyporales</taxon>
        <taxon>Irpicaceae</taxon>
        <taxon>Irpex</taxon>
    </lineage>
</organism>
<name>A0ACB8UL20_9APHY</name>
<evidence type="ECO:0000313" key="2">
    <source>
        <dbReference type="Proteomes" id="UP001055072"/>
    </source>
</evidence>
<keyword evidence="2" id="KW-1185">Reference proteome</keyword>
<evidence type="ECO:0000313" key="1">
    <source>
        <dbReference type="EMBL" id="KAI0094958.1"/>
    </source>
</evidence>
<accession>A0ACB8UL20</accession>
<protein>
    <submittedName>
        <fullName evidence="1">Uncharacterized protein</fullName>
    </submittedName>
</protein>
<gene>
    <name evidence="1" type="ORF">BDY19DRAFT_988746</name>
</gene>
<sequence>MFGFGVRLGLVFIVQAASLSAITVSGLLVYIAYTSALSRIKANAARKWTTATHVHWYFLSLLLSEVIQAVGGIIDARWIAEAMVTEGLTCKAQGVLKQAGDVGAALASLAIALHTFFALVFRWRPSANNRLPIFVLTAIWVFLILLVSISLGTHKGKDYYGNTQFWCWITEQYPVQRIVLEYMWMWITAFLNFVLYTLIAFVIFTDRTAVVADWRIRFVKTTEEGQSVPGWEKRLALKMLVYPAIYTITVLPIAVTRWLGFTGHQVPWAATVCADVVFASSGYLNVILFTLTRPRLLPYRRNKEHSFSTNSRIISSPPLSPHSTFHSRITSQASDTMGDSRNSPFFPSTPLPLSSLKLQQEDESIRKSSSPPSESTAVPATGDMISM</sequence>
<comment type="caution">
    <text evidence="1">The sequence shown here is derived from an EMBL/GenBank/DDBJ whole genome shotgun (WGS) entry which is preliminary data.</text>
</comment>
<dbReference type="EMBL" id="MU274900">
    <property type="protein sequence ID" value="KAI0094958.1"/>
    <property type="molecule type" value="Genomic_DNA"/>
</dbReference>
<reference evidence="1" key="1">
    <citation type="journal article" date="2021" name="Environ. Microbiol.">
        <title>Gene family expansions and transcriptome signatures uncover fungal adaptations to wood decay.</title>
        <authorList>
            <person name="Hage H."/>
            <person name="Miyauchi S."/>
            <person name="Viragh M."/>
            <person name="Drula E."/>
            <person name="Min B."/>
            <person name="Chaduli D."/>
            <person name="Navarro D."/>
            <person name="Favel A."/>
            <person name="Norest M."/>
            <person name="Lesage-Meessen L."/>
            <person name="Balint B."/>
            <person name="Merenyi Z."/>
            <person name="de Eugenio L."/>
            <person name="Morin E."/>
            <person name="Martinez A.T."/>
            <person name="Baldrian P."/>
            <person name="Stursova M."/>
            <person name="Martinez M.J."/>
            <person name="Novotny C."/>
            <person name="Magnuson J.K."/>
            <person name="Spatafora J.W."/>
            <person name="Maurice S."/>
            <person name="Pangilinan J."/>
            <person name="Andreopoulos W."/>
            <person name="LaButti K."/>
            <person name="Hundley H."/>
            <person name="Na H."/>
            <person name="Kuo A."/>
            <person name="Barry K."/>
            <person name="Lipzen A."/>
            <person name="Henrissat B."/>
            <person name="Riley R."/>
            <person name="Ahrendt S."/>
            <person name="Nagy L.G."/>
            <person name="Grigoriev I.V."/>
            <person name="Martin F."/>
            <person name="Rosso M.N."/>
        </authorList>
    </citation>
    <scope>NUCLEOTIDE SEQUENCE</scope>
    <source>
        <strain evidence="1">CBS 384.51</strain>
    </source>
</reference>
<proteinExistence type="predicted"/>